<dbReference type="AlphaFoldDB" id="W8PLP9"/>
<dbReference type="STRING" id="195522.BD01_1373"/>
<dbReference type="KEGG" id="tnu:BD01_1373"/>
<dbReference type="EMBL" id="CP007264">
    <property type="protein sequence ID" value="AHL22984.1"/>
    <property type="molecule type" value="Genomic_DNA"/>
</dbReference>
<dbReference type="Proteomes" id="UP000019434">
    <property type="component" value="Chromosome"/>
</dbReference>
<accession>W8PLP9</accession>
<organism evidence="1 2">
    <name type="scientific">Thermococcus nautili</name>
    <dbReference type="NCBI Taxonomy" id="195522"/>
    <lineage>
        <taxon>Archaea</taxon>
        <taxon>Methanobacteriati</taxon>
        <taxon>Methanobacteriota</taxon>
        <taxon>Thermococci</taxon>
        <taxon>Thermococcales</taxon>
        <taxon>Thermococcaceae</taxon>
        <taxon>Thermococcus</taxon>
    </lineage>
</organism>
<dbReference type="OrthoDB" id="136488at2157"/>
<proteinExistence type="predicted"/>
<gene>
    <name evidence="1" type="ORF">BD01_1373</name>
</gene>
<keyword evidence="2" id="KW-1185">Reference proteome</keyword>
<dbReference type="HOGENOM" id="CLU_1100995_0_0_2"/>
<evidence type="ECO:0000313" key="1">
    <source>
        <dbReference type="EMBL" id="AHL22984.1"/>
    </source>
</evidence>
<protein>
    <submittedName>
        <fullName evidence="1">Uncharacterized protein</fullName>
    </submittedName>
</protein>
<dbReference type="GeneID" id="82170547"/>
<reference evidence="1 2" key="1">
    <citation type="submission" date="2014-02" db="EMBL/GenBank/DDBJ databases">
        <title>Genome Sequence of an Hyperthermophilic Archaeon, Thermococcus nautili 30-1, producing viral vesicles.</title>
        <authorList>
            <person name="Oberto J."/>
            <person name="Gaudin M."/>
            <person name="Cossu M."/>
            <person name="Gorlas A."/>
            <person name="Slesarev A."/>
            <person name="Marguet E."/>
            <person name="Forterre P."/>
        </authorList>
    </citation>
    <scope>NUCLEOTIDE SEQUENCE [LARGE SCALE GENOMIC DNA]</scope>
    <source>
        <strain evidence="1 2">30-1</strain>
    </source>
</reference>
<sequence>MRSAFFAFFLAGIVVLAVGYGTWAYFSDLEVSAGDYVTADTLDLVLTDHTSDANAQWGYFYIAPGRVPGVNGGYSEGDRAIHIFNNGTYPNTTVEIWFTFECYEDNDGNYTNGLQPGPESDTLQTNESAYLMLSEITLNTMEYTDSQTIRLIYDKKLTETGYEYLAPELKSEFSPGQEITLADLARMRFVGLPGPEPLYGTLDTSSIQYLDEPNTQLSFDGPEGKMLDSSQNYWQGDVCIMTVHVRLLQSEP</sequence>
<evidence type="ECO:0000313" key="2">
    <source>
        <dbReference type="Proteomes" id="UP000019434"/>
    </source>
</evidence>
<dbReference type="RefSeq" id="WP_042691147.1">
    <property type="nucleotide sequence ID" value="NZ_CP007264.1"/>
</dbReference>
<dbReference type="eggNOG" id="arCOG05861">
    <property type="taxonomic scope" value="Archaea"/>
</dbReference>
<name>W8PLP9_9EURY</name>